<dbReference type="AlphaFoldDB" id="A0A368W1X8"/>
<reference evidence="1 2" key="1">
    <citation type="submission" date="2018-07" db="EMBL/GenBank/DDBJ databases">
        <title>Genomic Encyclopedia of Type Strains, Phase III (KMG-III): the genomes of soil and plant-associated and newly described type strains.</title>
        <authorList>
            <person name="Whitman W."/>
        </authorList>
    </citation>
    <scope>NUCLEOTIDE SEQUENCE [LARGE SCALE GENOMIC DNA]</scope>
    <source>
        <strain evidence="1 2">CECT 7506</strain>
    </source>
</reference>
<gene>
    <name evidence="1" type="ORF">DFP97_106315</name>
</gene>
<organism evidence="1 2">
    <name type="scientific">Paenibacillus prosopidis</name>
    <dbReference type="NCBI Taxonomy" id="630520"/>
    <lineage>
        <taxon>Bacteria</taxon>
        <taxon>Bacillati</taxon>
        <taxon>Bacillota</taxon>
        <taxon>Bacilli</taxon>
        <taxon>Bacillales</taxon>
        <taxon>Paenibacillaceae</taxon>
        <taxon>Paenibacillus</taxon>
    </lineage>
</organism>
<evidence type="ECO:0000313" key="1">
    <source>
        <dbReference type="EMBL" id="RCW48611.1"/>
    </source>
</evidence>
<name>A0A368W1X8_9BACL</name>
<sequence length="77" mass="9001">MARYQCVCGTILSNGVFPNDIELYLLTDRQVDEIDEVSEIYDVSQSIWQCPDCKRLTFFNKEGTVSRVYKLESERIE</sequence>
<comment type="caution">
    <text evidence="1">The sequence shown here is derived from an EMBL/GenBank/DDBJ whole genome shotgun (WGS) entry which is preliminary data.</text>
</comment>
<protein>
    <submittedName>
        <fullName evidence="1">Uncharacterized protein</fullName>
    </submittedName>
</protein>
<evidence type="ECO:0000313" key="2">
    <source>
        <dbReference type="Proteomes" id="UP000252415"/>
    </source>
</evidence>
<keyword evidence="2" id="KW-1185">Reference proteome</keyword>
<dbReference type="Proteomes" id="UP000252415">
    <property type="component" value="Unassembled WGS sequence"/>
</dbReference>
<accession>A0A368W1X8</accession>
<dbReference type="EMBL" id="QPJD01000006">
    <property type="protein sequence ID" value="RCW48611.1"/>
    <property type="molecule type" value="Genomic_DNA"/>
</dbReference>
<proteinExistence type="predicted"/>